<dbReference type="Proteomes" id="UP000218263">
    <property type="component" value="Chromosome"/>
</dbReference>
<gene>
    <name evidence="1" type="ORF">MgSA37_01845</name>
</gene>
<accession>A0A0X8X0Q5</accession>
<organism evidence="1 2">
    <name type="scientific">Mucilaginibacter gotjawali</name>
    <dbReference type="NCBI Taxonomy" id="1550579"/>
    <lineage>
        <taxon>Bacteria</taxon>
        <taxon>Pseudomonadati</taxon>
        <taxon>Bacteroidota</taxon>
        <taxon>Sphingobacteriia</taxon>
        <taxon>Sphingobacteriales</taxon>
        <taxon>Sphingobacteriaceae</taxon>
        <taxon>Mucilaginibacter</taxon>
    </lineage>
</organism>
<dbReference type="AlphaFoldDB" id="A0A0X8X0Q5"/>
<dbReference type="OrthoDB" id="792213at2"/>
<dbReference type="Gene3D" id="3.40.50.1820">
    <property type="entry name" value="alpha/beta hydrolase"/>
    <property type="match status" value="1"/>
</dbReference>
<sequence length="296" mass="33620">MLKPLLFSAVIVLLLIANCPVLQAQQTNGVVIFHIYSSHTSFPDSGRNKGHLYDSVLYTSKEHYNDSTVLIIAPKNLDAKKKVDLIFWFHGWRNNVDHAAVEYELTKQFIESKRNAVLVLAETARDSPDSYGGKLEKPGDFKALVSDVLQGLKDKHLVSENCTSGHILLGGHSGAYEVMAMIIKNGGMPIDEAMLFDSLYGKTEIFMDWIKADKGHRFIHLYTDVGYGPKEESERMNKLLDTAKISYFKVEEKDLKPGMYDKYPLIYIHSLKQHNDIVNPDNFRLMLEHTPFLKTL</sequence>
<proteinExistence type="predicted"/>
<dbReference type="InterPro" id="IPR029058">
    <property type="entry name" value="AB_hydrolase_fold"/>
</dbReference>
<evidence type="ECO:0000313" key="1">
    <source>
        <dbReference type="EMBL" id="BAU53676.1"/>
    </source>
</evidence>
<dbReference type="EMBL" id="AP017313">
    <property type="protein sequence ID" value="BAU53676.1"/>
    <property type="molecule type" value="Genomic_DNA"/>
</dbReference>
<dbReference type="RefSeq" id="WP_096351336.1">
    <property type="nucleotide sequence ID" value="NZ_AP017313.1"/>
</dbReference>
<dbReference type="KEGG" id="mgot:MgSA37_01845"/>
<protein>
    <submittedName>
        <fullName evidence="1">Uncharacterized protein</fullName>
    </submittedName>
</protein>
<name>A0A0X8X0Q5_9SPHI</name>
<evidence type="ECO:0000313" key="2">
    <source>
        <dbReference type="Proteomes" id="UP000218263"/>
    </source>
</evidence>
<keyword evidence="2" id="KW-1185">Reference proteome</keyword>
<reference evidence="1 2" key="1">
    <citation type="submission" date="2015-12" db="EMBL/GenBank/DDBJ databases">
        <title>Genome sequence of Mucilaginibacter gotjawali.</title>
        <authorList>
            <person name="Lee J.S."/>
            <person name="Lee K.C."/>
            <person name="Kim K.K."/>
            <person name="Lee B.W."/>
        </authorList>
    </citation>
    <scope>NUCLEOTIDE SEQUENCE [LARGE SCALE GENOMIC DNA]</scope>
    <source>
        <strain evidence="1 2">SA3-7</strain>
    </source>
</reference>